<dbReference type="RefSeq" id="WP_125877998.1">
    <property type="nucleotide sequence ID" value="NZ_RHQL01000010.1"/>
</dbReference>
<gene>
    <name evidence="1" type="ORF">EGJ28_16720</name>
</gene>
<evidence type="ECO:0000313" key="1">
    <source>
        <dbReference type="EMBL" id="RRV08906.1"/>
    </source>
</evidence>
<dbReference type="Proteomes" id="UP000276506">
    <property type="component" value="Unassembled WGS sequence"/>
</dbReference>
<proteinExistence type="predicted"/>
<reference evidence="1 2" key="1">
    <citation type="submission" date="2018-10" db="EMBL/GenBank/DDBJ databases">
        <title>Transmission dynamics of multidrug resistant bacteria on intensive care unit surfaces.</title>
        <authorList>
            <person name="D'Souza A.W."/>
            <person name="Potter R.F."/>
            <person name="Wallace M."/>
            <person name="Shupe A."/>
            <person name="Patel S."/>
            <person name="Sun S."/>
            <person name="Gul D."/>
            <person name="Kwon J.H."/>
            <person name="Andleeb S."/>
            <person name="Burnham C.-A.D."/>
            <person name="Dantas G."/>
        </authorList>
    </citation>
    <scope>NUCLEOTIDE SEQUENCE [LARGE SCALE GENOMIC DNA]</scope>
    <source>
        <strain evidence="1 2">PX_177</strain>
    </source>
</reference>
<dbReference type="AlphaFoldDB" id="A0A3R8V5F8"/>
<sequence length="736" mass="80886">MTIERIPASAEGLEREKATLVSIEYQDRNGPWTICVFRREDGTVFTAIGNFGKVILYEDFILYGKWSPNIAGGDFDTASFNSMPPKSLSNLARYLTSLTNVSIASTNKAVQHFGDHLIDVLERSPSRLAEAGLREDEVASLGKVWAAERSQQLALAEIDLEGIPPDKLATLQRRLGYTTDLNVVLREDPYLLYVHFDDMLFSTAQSLARRFRVPNDTVSAVTGAVVAILRREAWLGHSYIEGKPLMEAVEALLRINRQTLKPLIGEAVTKLSKSKVTHVEAGKLQLYSLFETERSLSAKVLEWAKLTAEDLDDLVPSAKMAIKILKPLPLPPPAVKSLAAGLCNLMAERLAMVHCETLTDQLLIARGIRLILEGFGADMVFAAPSHEMVAALQACLGDDAPVFAYSELIGLDPVSGVPLQRKESPICADVVVFVASDALGVEECHCLIDAMPAAGRLFMLGIPKDLSSQTVGQPFEDMGTLPELRTFLASFWLPPRSEQRIFANKVWSGSIKPDETFDPANPISWIKAPREELPEALAILTEHLAKVCNVDPLQDIKPVVAKPQADVPGGDATTWLSEELASRLAGETEAITFHGKPLFRRMPVVIRQPLSVALPAFTIYTATELSTERMLATPRIGPPVELDMTRNLNLFHGGVLIPKFLRGRVFEVVVLVVLKEHSHLYTPQMLATLLNSSRQTVVLLGELDALSAQFPIGESARARTMLPYWMAQNDSQICTG</sequence>
<protein>
    <submittedName>
        <fullName evidence="1">Exodeoxyribonuclease</fullName>
    </submittedName>
</protein>
<evidence type="ECO:0000313" key="2">
    <source>
        <dbReference type="Proteomes" id="UP000276506"/>
    </source>
</evidence>
<organism evidence="1 2">
    <name type="scientific">Stutzerimonas xanthomarina</name>
    <dbReference type="NCBI Taxonomy" id="271420"/>
    <lineage>
        <taxon>Bacteria</taxon>
        <taxon>Pseudomonadati</taxon>
        <taxon>Pseudomonadota</taxon>
        <taxon>Gammaproteobacteria</taxon>
        <taxon>Pseudomonadales</taxon>
        <taxon>Pseudomonadaceae</taxon>
        <taxon>Stutzerimonas</taxon>
    </lineage>
</organism>
<comment type="caution">
    <text evidence="1">The sequence shown here is derived from an EMBL/GenBank/DDBJ whole genome shotgun (WGS) entry which is preliminary data.</text>
</comment>
<dbReference type="EMBL" id="RHQL01000010">
    <property type="protein sequence ID" value="RRV08906.1"/>
    <property type="molecule type" value="Genomic_DNA"/>
</dbReference>
<accession>A0A3R8V5F8</accession>
<name>A0A3R8V5F8_9GAMM</name>